<feature type="domain" description="DUF1559" evidence="2">
    <location>
        <begin position="38"/>
        <end position="285"/>
    </location>
</feature>
<dbReference type="Gene3D" id="3.30.700.10">
    <property type="entry name" value="Glycoprotein, Type 4 Pilin"/>
    <property type="match status" value="1"/>
</dbReference>
<feature type="transmembrane region" description="Helical" evidence="1">
    <location>
        <begin position="12"/>
        <end position="34"/>
    </location>
</feature>
<dbReference type="InterPro" id="IPR011453">
    <property type="entry name" value="DUF1559"/>
</dbReference>
<dbReference type="PANTHER" id="PTHR30093">
    <property type="entry name" value="GENERAL SECRETION PATHWAY PROTEIN G"/>
    <property type="match status" value="1"/>
</dbReference>
<keyword evidence="4" id="KW-1185">Reference proteome</keyword>
<gene>
    <name evidence="3" type="ORF">FTUN_4168</name>
</gene>
<keyword evidence="1" id="KW-0812">Transmembrane</keyword>
<evidence type="ECO:0000313" key="4">
    <source>
        <dbReference type="Proteomes" id="UP000503447"/>
    </source>
</evidence>
<evidence type="ECO:0000313" key="3">
    <source>
        <dbReference type="EMBL" id="QJW96611.1"/>
    </source>
</evidence>
<protein>
    <recommendedName>
        <fullName evidence="2">DUF1559 domain-containing protein</fullName>
    </recommendedName>
</protein>
<organism evidence="3 4">
    <name type="scientific">Frigoriglobus tundricola</name>
    <dbReference type="NCBI Taxonomy" id="2774151"/>
    <lineage>
        <taxon>Bacteria</taxon>
        <taxon>Pseudomonadati</taxon>
        <taxon>Planctomycetota</taxon>
        <taxon>Planctomycetia</taxon>
        <taxon>Gemmatales</taxon>
        <taxon>Gemmataceae</taxon>
        <taxon>Frigoriglobus</taxon>
    </lineage>
</organism>
<keyword evidence="1" id="KW-0472">Membrane</keyword>
<keyword evidence="1" id="KW-1133">Transmembrane helix</keyword>
<dbReference type="NCBIfam" id="TIGR02532">
    <property type="entry name" value="IV_pilin_GFxxxE"/>
    <property type="match status" value="1"/>
</dbReference>
<dbReference type="Pfam" id="PF07596">
    <property type="entry name" value="SBP_bac_10"/>
    <property type="match status" value="1"/>
</dbReference>
<proteinExistence type="predicted"/>
<dbReference type="KEGG" id="ftj:FTUN_4168"/>
<dbReference type="Proteomes" id="UP000503447">
    <property type="component" value="Chromosome"/>
</dbReference>
<sequence length="306" mass="32251">MRSPSSARSDRSAFTLIELLVVIAIIAILIGLLLPAVQKVREAAARMTCSNNLKQIALATHNYESTYGKLPALSNPLGNGTGVRGSIMVALMPYVEQDNLYRQHQANNGVTQAVAALSVKTFLCPSDPSSSTGQVTASPATGSGTYATTNYNANSGLFSTPNAVSDPSQKGWTWTVPKFAGLVVIPDGTSNTIGFTERIVTAEGVNVVRDVSPEGTTDGYDWQGPEFASYQTAYPGGSFTWSFVAPGSQMGKTTGLIRWFPSSGHTATLLCGLMDGSVKAVNSGISVDTFWRAVKPDDGAPLGSDW</sequence>
<evidence type="ECO:0000259" key="2">
    <source>
        <dbReference type="Pfam" id="PF07596"/>
    </source>
</evidence>
<name>A0A6M5YTM1_9BACT</name>
<dbReference type="AlphaFoldDB" id="A0A6M5YTM1"/>
<dbReference type="SUPFAM" id="SSF54523">
    <property type="entry name" value="Pili subunits"/>
    <property type="match status" value="1"/>
</dbReference>
<reference evidence="4" key="1">
    <citation type="submission" date="2020-05" db="EMBL/GenBank/DDBJ databases">
        <title>Frigoriglobus tundricola gen. nov., sp. nov., a psychrotolerant cellulolytic planctomycete of the family Gemmataceae with two divergent copies of 16S rRNA gene.</title>
        <authorList>
            <person name="Kulichevskaya I.S."/>
            <person name="Ivanova A.A."/>
            <person name="Naumoff D.G."/>
            <person name="Beletsky A.V."/>
            <person name="Rijpstra W.I.C."/>
            <person name="Sinninghe Damste J.S."/>
            <person name="Mardanov A.V."/>
            <person name="Ravin N.V."/>
            <person name="Dedysh S.N."/>
        </authorList>
    </citation>
    <scope>NUCLEOTIDE SEQUENCE [LARGE SCALE GENOMIC DNA]</scope>
    <source>
        <strain evidence="4">PL17</strain>
    </source>
</reference>
<accession>A0A6M5YTM1</accession>
<dbReference type="PANTHER" id="PTHR30093:SF2">
    <property type="entry name" value="TYPE II SECRETION SYSTEM PROTEIN H"/>
    <property type="match status" value="1"/>
</dbReference>
<dbReference type="InterPro" id="IPR045584">
    <property type="entry name" value="Pilin-like"/>
</dbReference>
<dbReference type="Pfam" id="PF07963">
    <property type="entry name" value="N_methyl"/>
    <property type="match status" value="1"/>
</dbReference>
<dbReference type="EMBL" id="CP053452">
    <property type="protein sequence ID" value="QJW96611.1"/>
    <property type="molecule type" value="Genomic_DNA"/>
</dbReference>
<dbReference type="InterPro" id="IPR012902">
    <property type="entry name" value="N_methyl_site"/>
</dbReference>
<evidence type="ECO:0000256" key="1">
    <source>
        <dbReference type="SAM" id="Phobius"/>
    </source>
</evidence>
<dbReference type="RefSeq" id="WP_171472161.1">
    <property type="nucleotide sequence ID" value="NZ_CP053452.2"/>
</dbReference>